<organism evidence="2 3">
    <name type="scientific">Linum trigynum</name>
    <dbReference type="NCBI Taxonomy" id="586398"/>
    <lineage>
        <taxon>Eukaryota</taxon>
        <taxon>Viridiplantae</taxon>
        <taxon>Streptophyta</taxon>
        <taxon>Embryophyta</taxon>
        <taxon>Tracheophyta</taxon>
        <taxon>Spermatophyta</taxon>
        <taxon>Magnoliopsida</taxon>
        <taxon>eudicotyledons</taxon>
        <taxon>Gunneridae</taxon>
        <taxon>Pentapetalae</taxon>
        <taxon>rosids</taxon>
        <taxon>fabids</taxon>
        <taxon>Malpighiales</taxon>
        <taxon>Linaceae</taxon>
        <taxon>Linum</taxon>
    </lineage>
</organism>
<feature type="region of interest" description="Disordered" evidence="1">
    <location>
        <begin position="1"/>
        <end position="53"/>
    </location>
</feature>
<evidence type="ECO:0008006" key="4">
    <source>
        <dbReference type="Google" id="ProtNLM"/>
    </source>
</evidence>
<evidence type="ECO:0000313" key="2">
    <source>
        <dbReference type="EMBL" id="CAL1376080.1"/>
    </source>
</evidence>
<reference evidence="2 3" key="1">
    <citation type="submission" date="2024-04" db="EMBL/GenBank/DDBJ databases">
        <authorList>
            <person name="Fracassetti M."/>
        </authorList>
    </citation>
    <scope>NUCLEOTIDE SEQUENCE [LARGE SCALE GENOMIC DNA]</scope>
</reference>
<feature type="compositionally biased region" description="Low complexity" evidence="1">
    <location>
        <begin position="23"/>
        <end position="41"/>
    </location>
</feature>
<accession>A0AAV2DRB1</accession>
<dbReference type="AlphaFoldDB" id="A0AAV2DRB1"/>
<gene>
    <name evidence="2" type="ORF">LTRI10_LOCUS17833</name>
</gene>
<evidence type="ECO:0000313" key="3">
    <source>
        <dbReference type="Proteomes" id="UP001497516"/>
    </source>
</evidence>
<sequence length="109" mass="11475">MGLFSWFSGSPPDSDSPPKPKESANNPKSSSSSSAAATATEVPGMNGAVEVPLRPPPKNVTVFEFGSVATSTDKVTLAGFCPVSEDLEPCRWEILPSTDSDAPQFRVVF</sequence>
<keyword evidence="3" id="KW-1185">Reference proteome</keyword>
<dbReference type="EMBL" id="OZ034816">
    <property type="protein sequence ID" value="CAL1376080.1"/>
    <property type="molecule type" value="Genomic_DNA"/>
</dbReference>
<dbReference type="Proteomes" id="UP001497516">
    <property type="component" value="Chromosome 3"/>
</dbReference>
<name>A0AAV2DRB1_9ROSI</name>
<protein>
    <recommendedName>
        <fullName evidence="4">Allyl alcohol dehydrogenase-like protein</fullName>
    </recommendedName>
</protein>
<proteinExistence type="predicted"/>
<evidence type="ECO:0000256" key="1">
    <source>
        <dbReference type="SAM" id="MobiDB-lite"/>
    </source>
</evidence>